<evidence type="ECO:0000313" key="3">
    <source>
        <dbReference type="Proteomes" id="UP001362999"/>
    </source>
</evidence>
<feature type="region of interest" description="Disordered" evidence="1">
    <location>
        <begin position="206"/>
        <end position="237"/>
    </location>
</feature>
<gene>
    <name evidence="2" type="ORF">R3P38DRAFT_3368447</name>
</gene>
<organism evidence="2 3">
    <name type="scientific">Favolaschia claudopus</name>
    <dbReference type="NCBI Taxonomy" id="2862362"/>
    <lineage>
        <taxon>Eukaryota</taxon>
        <taxon>Fungi</taxon>
        <taxon>Dikarya</taxon>
        <taxon>Basidiomycota</taxon>
        <taxon>Agaricomycotina</taxon>
        <taxon>Agaricomycetes</taxon>
        <taxon>Agaricomycetidae</taxon>
        <taxon>Agaricales</taxon>
        <taxon>Marasmiineae</taxon>
        <taxon>Mycenaceae</taxon>
        <taxon>Favolaschia</taxon>
    </lineage>
</organism>
<sequence>MYTKLKRIRFYDPRFGWNATRLSFTWSVASGRQLPPTAVGFIYKIIRASTESFIRNAARFGSVRLMWHGTTRTCTLGDNPKNLNFCTDYNCSLCQILQWGYSIAKANANGMLGKGIYFSPLSSKQGISTVCPQAMLTYFRASNYARNTSRSKYHALILNRVVVGNTYKTTHSQNYSTGPPAGYHSASAASGGGLVKFDETSIATRRSLETSANPARLDKTSASRVPEASRARELSRP</sequence>
<reference evidence="2 3" key="1">
    <citation type="journal article" date="2024" name="J Genomics">
        <title>Draft genome sequencing and assembly of Favolaschia claudopus CIRM-BRFM 2984 isolated from oak limbs.</title>
        <authorList>
            <person name="Navarro D."/>
            <person name="Drula E."/>
            <person name="Chaduli D."/>
            <person name="Cazenave R."/>
            <person name="Ahrendt S."/>
            <person name="Wang J."/>
            <person name="Lipzen A."/>
            <person name="Daum C."/>
            <person name="Barry K."/>
            <person name="Grigoriev I.V."/>
            <person name="Favel A."/>
            <person name="Rosso M.N."/>
            <person name="Martin F."/>
        </authorList>
    </citation>
    <scope>NUCLEOTIDE SEQUENCE [LARGE SCALE GENOMIC DNA]</scope>
    <source>
        <strain evidence="2 3">CIRM-BRFM 2984</strain>
    </source>
</reference>
<dbReference type="SUPFAM" id="SSF56399">
    <property type="entry name" value="ADP-ribosylation"/>
    <property type="match status" value="1"/>
</dbReference>
<dbReference type="EMBL" id="JAWWNJ010000083">
    <property type="protein sequence ID" value="KAK7001572.1"/>
    <property type="molecule type" value="Genomic_DNA"/>
</dbReference>
<evidence type="ECO:0008006" key="4">
    <source>
        <dbReference type="Google" id="ProtNLM"/>
    </source>
</evidence>
<protein>
    <recommendedName>
        <fullName evidence="4">PARP</fullName>
    </recommendedName>
</protein>
<dbReference type="AlphaFoldDB" id="A0AAW0A5W0"/>
<dbReference type="Proteomes" id="UP001362999">
    <property type="component" value="Unassembled WGS sequence"/>
</dbReference>
<keyword evidence="3" id="KW-1185">Reference proteome</keyword>
<proteinExistence type="predicted"/>
<comment type="caution">
    <text evidence="2">The sequence shown here is derived from an EMBL/GenBank/DDBJ whole genome shotgun (WGS) entry which is preliminary data.</text>
</comment>
<dbReference type="Gene3D" id="3.90.228.10">
    <property type="match status" value="1"/>
</dbReference>
<evidence type="ECO:0000313" key="2">
    <source>
        <dbReference type="EMBL" id="KAK7001572.1"/>
    </source>
</evidence>
<evidence type="ECO:0000256" key="1">
    <source>
        <dbReference type="SAM" id="MobiDB-lite"/>
    </source>
</evidence>
<accession>A0AAW0A5W0</accession>
<name>A0AAW0A5W0_9AGAR</name>
<feature type="compositionally biased region" description="Basic and acidic residues" evidence="1">
    <location>
        <begin position="216"/>
        <end position="237"/>
    </location>
</feature>